<dbReference type="RefSeq" id="WP_184204451.1">
    <property type="nucleotide sequence ID" value="NZ_JACHIF010000001.1"/>
</dbReference>
<evidence type="ECO:0000313" key="2">
    <source>
        <dbReference type="EMBL" id="MBB5036004.1"/>
    </source>
</evidence>
<keyword evidence="3" id="KW-1185">Reference proteome</keyword>
<evidence type="ECO:0000313" key="3">
    <source>
        <dbReference type="Proteomes" id="UP000534294"/>
    </source>
</evidence>
<feature type="chain" id="PRO_5030584555" evidence="1">
    <location>
        <begin position="18"/>
        <end position="121"/>
    </location>
</feature>
<comment type="caution">
    <text evidence="2">The sequence shown here is derived from an EMBL/GenBank/DDBJ whole genome shotgun (WGS) entry which is preliminary data.</text>
</comment>
<gene>
    <name evidence="2" type="ORF">HNQ64_000238</name>
</gene>
<protein>
    <submittedName>
        <fullName evidence="2">Uncharacterized protein</fullName>
    </submittedName>
</protein>
<dbReference type="AlphaFoldDB" id="A0A7W8DMZ5"/>
<dbReference type="Proteomes" id="UP000534294">
    <property type="component" value="Unassembled WGS sequence"/>
</dbReference>
<evidence type="ECO:0000256" key="1">
    <source>
        <dbReference type="SAM" id="SignalP"/>
    </source>
</evidence>
<feature type="signal peptide" evidence="1">
    <location>
        <begin position="1"/>
        <end position="17"/>
    </location>
</feature>
<reference evidence="2 3" key="1">
    <citation type="submission" date="2020-08" db="EMBL/GenBank/DDBJ databases">
        <title>Genomic Encyclopedia of Type Strains, Phase IV (KMG-IV): sequencing the most valuable type-strain genomes for metagenomic binning, comparative biology and taxonomic classification.</title>
        <authorList>
            <person name="Goeker M."/>
        </authorList>
    </citation>
    <scope>NUCLEOTIDE SEQUENCE [LARGE SCALE GENOMIC DNA]</scope>
    <source>
        <strain evidence="2 3">DSM 12251</strain>
    </source>
</reference>
<name>A0A7W8DMZ5_9BACT</name>
<keyword evidence="1" id="KW-0732">Signal</keyword>
<accession>A0A7W8DMZ5</accession>
<organism evidence="2 3">
    <name type="scientific">Prosthecobacter dejongeii</name>
    <dbReference type="NCBI Taxonomy" id="48465"/>
    <lineage>
        <taxon>Bacteria</taxon>
        <taxon>Pseudomonadati</taxon>
        <taxon>Verrucomicrobiota</taxon>
        <taxon>Verrucomicrobiia</taxon>
        <taxon>Verrucomicrobiales</taxon>
        <taxon>Verrucomicrobiaceae</taxon>
        <taxon>Prosthecobacter</taxon>
    </lineage>
</organism>
<proteinExistence type="predicted"/>
<sequence>MKTFLLTFLLPAACILAAEPAPKLVPRPIPGLTLPTATEALPVISSVKPSIPKTVAVPAATNPDQARVLYIHRRATLPVELTQDLPVAAPQKVSSSNVQVRQGSVKIIPKNQVANLLQPTN</sequence>
<dbReference type="EMBL" id="JACHIF010000001">
    <property type="protein sequence ID" value="MBB5036004.1"/>
    <property type="molecule type" value="Genomic_DNA"/>
</dbReference>